<dbReference type="Gene3D" id="2.40.10.270">
    <property type="entry name" value="Bacteriophage SPP1 head-tail adaptor protein"/>
    <property type="match status" value="1"/>
</dbReference>
<accession>H6WBL4</accession>
<dbReference type="NCBIfam" id="TIGR01563">
    <property type="entry name" value="gp16_SPP1"/>
    <property type="match status" value="1"/>
</dbReference>
<dbReference type="InterPro" id="IPR038666">
    <property type="entry name" value="SSP1_head-tail_sf"/>
</dbReference>
<name>H6WBL4_9CAUD</name>
<gene>
    <name evidence="1" type="ORF">RcapNL_00011</name>
</gene>
<proteinExistence type="predicted"/>
<dbReference type="Proteomes" id="UP000007518">
    <property type="component" value="Segment"/>
</dbReference>
<evidence type="ECO:0000313" key="2">
    <source>
        <dbReference type="Proteomes" id="UP000007518"/>
    </source>
</evidence>
<protein>
    <submittedName>
        <fullName evidence="1">Phage head-tail adapter protein</fullName>
    </submittedName>
</protein>
<organism evidence="1 2">
    <name type="scientific">Rhodobacter phage RcapNL</name>
    <dbReference type="NCBI Taxonomy" id="1131316"/>
    <lineage>
        <taxon>Viruses</taxon>
        <taxon>Duplodnaviria</taxon>
        <taxon>Heunggongvirae</taxon>
        <taxon>Uroviricota</taxon>
        <taxon>Caudoviricetes</taxon>
        <taxon>Capnelvirus</taxon>
        <taxon>Capnelvirus RcapNL</taxon>
    </lineage>
</organism>
<sequence>MQAGTLRERVTFQRAVPSDDGFGNVVSGWAYLMERSANIRETPGKEAVAAGRIEAAKTATIRVRLCPATRGVTAADRIIARGQNWNIRSVVAVGDGRELIEFLCEAGVA</sequence>
<dbReference type="OrthoDB" id="15565at10239"/>
<reference evidence="1 2" key="1">
    <citation type="submission" date="2011-11" db="EMBL/GenBank/DDBJ databases">
        <authorList>
            <person name="Hynes A.P."/>
            <person name="Lang A.S."/>
        </authorList>
    </citation>
    <scope>NUCLEOTIDE SEQUENCE [LARGE SCALE GENOMIC DNA]</scope>
</reference>
<dbReference type="KEGG" id="vg:14698216"/>
<dbReference type="Pfam" id="PF05521">
    <property type="entry name" value="Phage_HCP"/>
    <property type="match status" value="1"/>
</dbReference>
<dbReference type="RefSeq" id="YP_007518393.1">
    <property type="nucleotide sequence ID" value="NC_020489.1"/>
</dbReference>
<dbReference type="GeneID" id="14698216"/>
<dbReference type="InterPro" id="IPR008767">
    <property type="entry name" value="Phage_SPP1_head-tail_adaptor"/>
</dbReference>
<keyword evidence="2" id="KW-1185">Reference proteome</keyword>
<dbReference type="EMBL" id="JQ066768">
    <property type="protein sequence ID" value="AFA44851.1"/>
    <property type="molecule type" value="Genomic_DNA"/>
</dbReference>
<evidence type="ECO:0000313" key="1">
    <source>
        <dbReference type="EMBL" id="AFA44851.1"/>
    </source>
</evidence>